<evidence type="ECO:0000256" key="1">
    <source>
        <dbReference type="SAM" id="MobiDB-lite"/>
    </source>
</evidence>
<evidence type="ECO:0000313" key="3">
    <source>
        <dbReference type="Proteomes" id="UP001589608"/>
    </source>
</evidence>
<evidence type="ECO:0000313" key="2">
    <source>
        <dbReference type="EMBL" id="MFB9443228.1"/>
    </source>
</evidence>
<accession>A0ABV5M304</accession>
<dbReference type="RefSeq" id="WP_223103657.1">
    <property type="nucleotide sequence ID" value="NZ_CP061913.1"/>
</dbReference>
<sequence>MTTTPYRVLDGTGVLISPLTPGAMSFGRRPEQGEHPAVDTVISGPRTSLPPAALRRGKEER</sequence>
<dbReference type="EMBL" id="JBHMCA010000020">
    <property type="protein sequence ID" value="MFB9443228.1"/>
    <property type="molecule type" value="Genomic_DNA"/>
</dbReference>
<comment type="caution">
    <text evidence="2">The sequence shown here is derived from an EMBL/GenBank/DDBJ whole genome shotgun (WGS) entry which is preliminary data.</text>
</comment>
<gene>
    <name evidence="2" type="ORF">ACFFTR_09050</name>
</gene>
<reference evidence="2 3" key="1">
    <citation type="submission" date="2024-09" db="EMBL/GenBank/DDBJ databases">
        <authorList>
            <person name="Sun Q."/>
            <person name="Mori K."/>
        </authorList>
    </citation>
    <scope>NUCLEOTIDE SEQUENCE [LARGE SCALE GENOMIC DNA]</scope>
    <source>
        <strain evidence="2 3">JCM 3307</strain>
    </source>
</reference>
<feature type="region of interest" description="Disordered" evidence="1">
    <location>
        <begin position="20"/>
        <end position="61"/>
    </location>
</feature>
<organism evidence="2 3">
    <name type="scientific">Dactylosporangium vinaceum</name>
    <dbReference type="NCBI Taxonomy" id="53362"/>
    <lineage>
        <taxon>Bacteria</taxon>
        <taxon>Bacillati</taxon>
        <taxon>Actinomycetota</taxon>
        <taxon>Actinomycetes</taxon>
        <taxon>Micromonosporales</taxon>
        <taxon>Micromonosporaceae</taxon>
        <taxon>Dactylosporangium</taxon>
    </lineage>
</organism>
<keyword evidence="3" id="KW-1185">Reference proteome</keyword>
<name>A0ABV5M304_9ACTN</name>
<proteinExistence type="predicted"/>
<evidence type="ECO:0008006" key="4">
    <source>
        <dbReference type="Google" id="ProtNLM"/>
    </source>
</evidence>
<protein>
    <recommendedName>
        <fullName evidence="4">Aldo/keto reductase</fullName>
    </recommendedName>
</protein>
<feature type="compositionally biased region" description="Basic and acidic residues" evidence="1">
    <location>
        <begin position="28"/>
        <end position="37"/>
    </location>
</feature>
<dbReference type="Proteomes" id="UP001589608">
    <property type="component" value="Unassembled WGS sequence"/>
</dbReference>